<keyword evidence="1" id="KW-0808">Transferase</keyword>
<evidence type="ECO:0000256" key="1">
    <source>
        <dbReference type="ARBA" id="ARBA00022679"/>
    </source>
</evidence>
<evidence type="ECO:0000259" key="3">
    <source>
        <dbReference type="PROSITE" id="PS51186"/>
    </source>
</evidence>
<proteinExistence type="predicted"/>
<keyword evidence="5" id="KW-1185">Reference proteome</keyword>
<gene>
    <name evidence="4" type="ORF">FB458_3198</name>
</gene>
<dbReference type="GO" id="GO:0005840">
    <property type="term" value="C:ribosome"/>
    <property type="evidence" value="ECO:0007669"/>
    <property type="project" value="UniProtKB-KW"/>
</dbReference>
<dbReference type="PANTHER" id="PTHR43877:SF1">
    <property type="entry name" value="ACETYLTRANSFERASE"/>
    <property type="match status" value="1"/>
</dbReference>
<dbReference type="RefSeq" id="WP_170185705.1">
    <property type="nucleotide sequence ID" value="NZ_BAAAPR010000001.1"/>
</dbReference>
<dbReference type="GO" id="GO:0016747">
    <property type="term" value="F:acyltransferase activity, transferring groups other than amino-acyl groups"/>
    <property type="evidence" value="ECO:0007669"/>
    <property type="project" value="InterPro"/>
</dbReference>
<dbReference type="InterPro" id="IPR016181">
    <property type="entry name" value="Acyl_CoA_acyltransferase"/>
</dbReference>
<dbReference type="InterPro" id="IPR000182">
    <property type="entry name" value="GNAT_dom"/>
</dbReference>
<evidence type="ECO:0000313" key="4">
    <source>
        <dbReference type="EMBL" id="TQJ10079.1"/>
    </source>
</evidence>
<dbReference type="AlphaFoldDB" id="A0A542E459"/>
<evidence type="ECO:0000256" key="2">
    <source>
        <dbReference type="ARBA" id="ARBA00023315"/>
    </source>
</evidence>
<feature type="domain" description="N-acetyltransferase" evidence="3">
    <location>
        <begin position="6"/>
        <end position="164"/>
    </location>
</feature>
<accession>A0A542E459</accession>
<dbReference type="SUPFAM" id="SSF55729">
    <property type="entry name" value="Acyl-CoA N-acyltransferases (Nat)"/>
    <property type="match status" value="1"/>
</dbReference>
<keyword evidence="4" id="KW-0687">Ribonucleoprotein</keyword>
<dbReference type="CDD" id="cd04301">
    <property type="entry name" value="NAT_SF"/>
    <property type="match status" value="1"/>
</dbReference>
<evidence type="ECO:0000313" key="5">
    <source>
        <dbReference type="Proteomes" id="UP000317893"/>
    </source>
</evidence>
<dbReference type="Gene3D" id="3.40.630.30">
    <property type="match status" value="1"/>
</dbReference>
<dbReference type="InterPro" id="IPR050832">
    <property type="entry name" value="Bact_Acetyltransf"/>
</dbReference>
<keyword evidence="2" id="KW-0012">Acyltransferase</keyword>
<dbReference type="PANTHER" id="PTHR43877">
    <property type="entry name" value="AMINOALKYLPHOSPHONATE N-ACETYLTRANSFERASE-RELATED-RELATED"/>
    <property type="match status" value="1"/>
</dbReference>
<dbReference type="EMBL" id="VFMN01000001">
    <property type="protein sequence ID" value="TQJ10079.1"/>
    <property type="molecule type" value="Genomic_DNA"/>
</dbReference>
<sequence>MSRPQVLVRRIDSSQTPSLAPLWLAQRVESGTSAEAAERALSEGTLEQALARPEVVAFLATTDAGEAVGYAVLTDTTGAVFSDAPSVGLDQLFVATAWRRHGVARHLLSAAATYADRSGAEQIVGHVPAGQRDANRFFARLGFTPTTVRRVTTPAALQRRLAAATSGAVSRAPLGSLEQVLLRRRSARGRALREAAGAR</sequence>
<dbReference type="PROSITE" id="PS51186">
    <property type="entry name" value="GNAT"/>
    <property type="match status" value="1"/>
</dbReference>
<reference evidence="4 5" key="1">
    <citation type="submission" date="2019-06" db="EMBL/GenBank/DDBJ databases">
        <title>Sequencing the genomes of 1000 actinobacteria strains.</title>
        <authorList>
            <person name="Klenk H.-P."/>
        </authorList>
    </citation>
    <scope>NUCLEOTIDE SEQUENCE [LARGE SCALE GENOMIC DNA]</scope>
    <source>
        <strain evidence="4 5">DSM 18607</strain>
    </source>
</reference>
<organism evidence="4 5">
    <name type="scientific">Lapillicoccus jejuensis</name>
    <dbReference type="NCBI Taxonomy" id="402171"/>
    <lineage>
        <taxon>Bacteria</taxon>
        <taxon>Bacillati</taxon>
        <taxon>Actinomycetota</taxon>
        <taxon>Actinomycetes</taxon>
        <taxon>Micrococcales</taxon>
        <taxon>Intrasporangiaceae</taxon>
        <taxon>Lapillicoccus</taxon>
    </lineage>
</organism>
<keyword evidence="4" id="KW-0689">Ribosomal protein</keyword>
<name>A0A542E459_9MICO</name>
<dbReference type="Proteomes" id="UP000317893">
    <property type="component" value="Unassembled WGS sequence"/>
</dbReference>
<comment type="caution">
    <text evidence="4">The sequence shown here is derived from an EMBL/GenBank/DDBJ whole genome shotgun (WGS) entry which is preliminary data.</text>
</comment>
<dbReference type="Pfam" id="PF00583">
    <property type="entry name" value="Acetyltransf_1"/>
    <property type="match status" value="1"/>
</dbReference>
<protein>
    <submittedName>
        <fullName evidence="4">Ribosomal protein S18 acetylase RimI-like enzyme</fullName>
    </submittedName>
</protein>